<feature type="transmembrane region" description="Helical" evidence="1">
    <location>
        <begin position="283"/>
        <end position="302"/>
    </location>
</feature>
<evidence type="ECO:0000256" key="1">
    <source>
        <dbReference type="SAM" id="Phobius"/>
    </source>
</evidence>
<feature type="transmembrane region" description="Helical" evidence="1">
    <location>
        <begin position="252"/>
        <end position="271"/>
    </location>
</feature>
<evidence type="ECO:0000313" key="2">
    <source>
        <dbReference type="EMBL" id="KAG7370266.1"/>
    </source>
</evidence>
<keyword evidence="1" id="KW-0472">Membrane</keyword>
<gene>
    <name evidence="2" type="ORF">IV203_028012</name>
</gene>
<evidence type="ECO:0000313" key="3">
    <source>
        <dbReference type="Proteomes" id="UP000693970"/>
    </source>
</evidence>
<comment type="caution">
    <text evidence="2">The sequence shown here is derived from an EMBL/GenBank/DDBJ whole genome shotgun (WGS) entry which is preliminary data.</text>
</comment>
<reference evidence="2" key="1">
    <citation type="journal article" date="2021" name="Sci. Rep.">
        <title>Diploid genomic architecture of Nitzschia inconspicua, an elite biomass production diatom.</title>
        <authorList>
            <person name="Oliver A."/>
            <person name="Podell S."/>
            <person name="Pinowska A."/>
            <person name="Traller J.C."/>
            <person name="Smith S.R."/>
            <person name="McClure R."/>
            <person name="Beliaev A."/>
            <person name="Bohutskyi P."/>
            <person name="Hill E.A."/>
            <person name="Rabines A."/>
            <person name="Zheng H."/>
            <person name="Allen L.Z."/>
            <person name="Kuo A."/>
            <person name="Grigoriev I.V."/>
            <person name="Allen A.E."/>
            <person name="Hazlebeck D."/>
            <person name="Allen E.E."/>
        </authorList>
    </citation>
    <scope>NUCLEOTIDE SEQUENCE</scope>
    <source>
        <strain evidence="2">Hildebrandi</strain>
    </source>
</reference>
<proteinExistence type="predicted"/>
<keyword evidence="1" id="KW-1133">Transmembrane helix</keyword>
<feature type="transmembrane region" description="Helical" evidence="1">
    <location>
        <begin position="195"/>
        <end position="218"/>
    </location>
</feature>
<keyword evidence="1" id="KW-0812">Transmembrane</keyword>
<dbReference type="AlphaFoldDB" id="A0A9K3LZX8"/>
<dbReference type="Proteomes" id="UP000693970">
    <property type="component" value="Unassembled WGS sequence"/>
</dbReference>
<feature type="transmembrane region" description="Helical" evidence="1">
    <location>
        <begin position="165"/>
        <end position="183"/>
    </location>
</feature>
<dbReference type="EMBL" id="JAGRRH010000005">
    <property type="protein sequence ID" value="KAG7370266.1"/>
    <property type="molecule type" value="Genomic_DNA"/>
</dbReference>
<feature type="transmembrane region" description="Helical" evidence="1">
    <location>
        <begin position="308"/>
        <end position="326"/>
    </location>
</feature>
<keyword evidence="3" id="KW-1185">Reference proteome</keyword>
<reference evidence="2" key="2">
    <citation type="submission" date="2021-04" db="EMBL/GenBank/DDBJ databases">
        <authorList>
            <person name="Podell S."/>
        </authorList>
    </citation>
    <scope>NUCLEOTIDE SEQUENCE</scope>
    <source>
        <strain evidence="2">Hildebrandi</strain>
    </source>
</reference>
<protein>
    <recommendedName>
        <fullName evidence="4">EamA domain-containing protein</fullName>
    </recommendedName>
</protein>
<sequence length="334" mass="34321">MVRGGNSACTTKIPPSTNIFQPLMIPPPSPIANKVDRTNNENVECNSNNNNNNNVVRQSVITTNDKCGSVSISNKDRHQFVARTIKIGMQRMRRNRLAILPLVLIGWSRRWTNWSGDVGGIAIAANTATTVLPKIYATGGSSLAVVMAISGGASSPAAATVYSDLWLLPALVCATAYAFYNLFIKKASSSTSAPIDPILGGVLLQLVAAIMGASLYVWKRLMSSGGGGGGGGGTTTVLPNFFSKSILKNGGVGWSVAAGVAVGAAEILSFLISGMGVPASKSIPTVVGGSVVVGTLVGSVWLKEKLSLGGWIGVLLIAIGIALVGMDPSSAGGH</sequence>
<name>A0A9K3LZX8_9STRA</name>
<accession>A0A9K3LZX8</accession>
<organism evidence="2 3">
    <name type="scientific">Nitzschia inconspicua</name>
    <dbReference type="NCBI Taxonomy" id="303405"/>
    <lineage>
        <taxon>Eukaryota</taxon>
        <taxon>Sar</taxon>
        <taxon>Stramenopiles</taxon>
        <taxon>Ochrophyta</taxon>
        <taxon>Bacillariophyta</taxon>
        <taxon>Bacillariophyceae</taxon>
        <taxon>Bacillariophycidae</taxon>
        <taxon>Bacillariales</taxon>
        <taxon>Bacillariaceae</taxon>
        <taxon>Nitzschia</taxon>
    </lineage>
</organism>
<evidence type="ECO:0008006" key="4">
    <source>
        <dbReference type="Google" id="ProtNLM"/>
    </source>
</evidence>